<dbReference type="PROSITE" id="PS50932">
    <property type="entry name" value="HTH_LACI_2"/>
    <property type="match status" value="1"/>
</dbReference>
<accession>A0A3N1GZZ3</accession>
<gene>
    <name evidence="7" type="ORF">EDD40_1127</name>
</gene>
<dbReference type="SUPFAM" id="SSF47413">
    <property type="entry name" value="lambda repressor-like DNA-binding domains"/>
    <property type="match status" value="1"/>
</dbReference>
<dbReference type="PANTHER" id="PTHR30146">
    <property type="entry name" value="LACI-RELATED TRANSCRIPTIONAL REPRESSOR"/>
    <property type="match status" value="1"/>
</dbReference>
<organism evidence="7 8">
    <name type="scientific">Saccharothrix texasensis</name>
    <dbReference type="NCBI Taxonomy" id="103734"/>
    <lineage>
        <taxon>Bacteria</taxon>
        <taxon>Bacillati</taxon>
        <taxon>Actinomycetota</taxon>
        <taxon>Actinomycetes</taxon>
        <taxon>Pseudonocardiales</taxon>
        <taxon>Pseudonocardiaceae</taxon>
        <taxon>Saccharothrix</taxon>
    </lineage>
</organism>
<dbReference type="Gene3D" id="1.10.260.40">
    <property type="entry name" value="lambda repressor-like DNA-binding domains"/>
    <property type="match status" value="1"/>
</dbReference>
<keyword evidence="1" id="KW-0678">Repressor</keyword>
<dbReference type="InterPro" id="IPR010982">
    <property type="entry name" value="Lambda_DNA-bd_dom_sf"/>
</dbReference>
<feature type="domain" description="HTH lacI-type" evidence="6">
    <location>
        <begin position="11"/>
        <end position="70"/>
    </location>
</feature>
<evidence type="ECO:0000256" key="3">
    <source>
        <dbReference type="ARBA" id="ARBA00023125"/>
    </source>
</evidence>
<reference evidence="7 8" key="1">
    <citation type="submission" date="2018-11" db="EMBL/GenBank/DDBJ databases">
        <title>Sequencing the genomes of 1000 actinobacteria strains.</title>
        <authorList>
            <person name="Klenk H.-P."/>
        </authorList>
    </citation>
    <scope>NUCLEOTIDE SEQUENCE [LARGE SCALE GENOMIC DNA]</scope>
    <source>
        <strain evidence="7 8">DSM 44231</strain>
    </source>
</reference>
<dbReference type="Proteomes" id="UP000268727">
    <property type="component" value="Unassembled WGS sequence"/>
</dbReference>
<dbReference type="AlphaFoldDB" id="A0A3N1GZZ3"/>
<evidence type="ECO:0000259" key="6">
    <source>
        <dbReference type="PROSITE" id="PS50932"/>
    </source>
</evidence>
<dbReference type="EMBL" id="RJKM01000001">
    <property type="protein sequence ID" value="ROP35870.1"/>
    <property type="molecule type" value="Genomic_DNA"/>
</dbReference>
<evidence type="ECO:0000256" key="5">
    <source>
        <dbReference type="SAM" id="MobiDB-lite"/>
    </source>
</evidence>
<dbReference type="SMART" id="SM00354">
    <property type="entry name" value="HTH_LACI"/>
    <property type="match status" value="1"/>
</dbReference>
<dbReference type="GO" id="GO:0003700">
    <property type="term" value="F:DNA-binding transcription factor activity"/>
    <property type="evidence" value="ECO:0007669"/>
    <property type="project" value="TreeGrafter"/>
</dbReference>
<protein>
    <submittedName>
        <fullName evidence="7">LacI family transcriptional regulator</fullName>
    </submittedName>
</protein>
<sequence length="356" mass="37862">MREIPVNRQRVTLADVAKEAGVSVTTASLVLSGRSRDLRISAAAELRVRQAAKDVGYRYRRKVLSAGLSAGFTHTLGFISDAVATSGLAGDMIRGAVDAAREHGALLFVGETDGDRESEQKLIAAMLDRRVDGIVYAAMNTRHVSVPDEIEGGRAVLLNALPDRSSPLPVVVPDEVEAGRTAARALLDAGHRDGICLVGAGVDPDDVPPGSITAAERLVGIREVLDAAGVEIAGARSCRWWLPEQGFAATKALLGRVRPRALICFDDRLAFGAYQALSDAGLAVPADVSVVSFDDHPLAGWMRPALTTIAVPRYELGAKAVEVLLAEQRLPAPTVHRVPMPRRDRSSIASPRPADR</sequence>
<dbReference type="CDD" id="cd06288">
    <property type="entry name" value="PBP1_sucrose_transcription_regulator"/>
    <property type="match status" value="1"/>
</dbReference>
<proteinExistence type="predicted"/>
<evidence type="ECO:0000313" key="7">
    <source>
        <dbReference type="EMBL" id="ROP35870.1"/>
    </source>
</evidence>
<keyword evidence="3" id="KW-0238">DNA-binding</keyword>
<dbReference type="Pfam" id="PF00356">
    <property type="entry name" value="LacI"/>
    <property type="match status" value="1"/>
</dbReference>
<dbReference type="GO" id="GO:0000976">
    <property type="term" value="F:transcription cis-regulatory region binding"/>
    <property type="evidence" value="ECO:0007669"/>
    <property type="project" value="TreeGrafter"/>
</dbReference>
<evidence type="ECO:0000256" key="4">
    <source>
        <dbReference type="ARBA" id="ARBA00023163"/>
    </source>
</evidence>
<dbReference type="SUPFAM" id="SSF53822">
    <property type="entry name" value="Periplasmic binding protein-like I"/>
    <property type="match status" value="1"/>
</dbReference>
<keyword evidence="8" id="KW-1185">Reference proteome</keyword>
<keyword evidence="4" id="KW-0804">Transcription</keyword>
<comment type="caution">
    <text evidence="7">The sequence shown here is derived from an EMBL/GenBank/DDBJ whole genome shotgun (WGS) entry which is preliminary data.</text>
</comment>
<dbReference type="InterPro" id="IPR000843">
    <property type="entry name" value="HTH_LacI"/>
</dbReference>
<evidence type="ECO:0000256" key="2">
    <source>
        <dbReference type="ARBA" id="ARBA00023015"/>
    </source>
</evidence>
<keyword evidence="2" id="KW-0805">Transcription regulation</keyword>
<dbReference type="Gene3D" id="3.40.50.2300">
    <property type="match status" value="2"/>
</dbReference>
<evidence type="ECO:0000256" key="1">
    <source>
        <dbReference type="ARBA" id="ARBA00022491"/>
    </source>
</evidence>
<name>A0A3N1GZZ3_9PSEU</name>
<feature type="region of interest" description="Disordered" evidence="5">
    <location>
        <begin position="337"/>
        <end position="356"/>
    </location>
</feature>
<dbReference type="InterPro" id="IPR001761">
    <property type="entry name" value="Peripla_BP/Lac1_sug-bd_dom"/>
</dbReference>
<evidence type="ECO:0000313" key="8">
    <source>
        <dbReference type="Proteomes" id="UP000268727"/>
    </source>
</evidence>
<dbReference type="PANTHER" id="PTHR30146:SF148">
    <property type="entry name" value="HTH-TYPE TRANSCRIPTIONAL REPRESSOR PURR-RELATED"/>
    <property type="match status" value="1"/>
</dbReference>
<dbReference type="PROSITE" id="PS00356">
    <property type="entry name" value="HTH_LACI_1"/>
    <property type="match status" value="1"/>
</dbReference>
<dbReference type="CDD" id="cd01392">
    <property type="entry name" value="HTH_LacI"/>
    <property type="match status" value="1"/>
</dbReference>
<dbReference type="Pfam" id="PF00532">
    <property type="entry name" value="Peripla_BP_1"/>
    <property type="match status" value="1"/>
</dbReference>
<dbReference type="InterPro" id="IPR028082">
    <property type="entry name" value="Peripla_BP_I"/>
</dbReference>